<organism evidence="1 2">
    <name type="scientific">Petralouisia muris</name>
    <dbReference type="NCBI Taxonomy" id="3032872"/>
    <lineage>
        <taxon>Bacteria</taxon>
        <taxon>Bacillati</taxon>
        <taxon>Bacillota</taxon>
        <taxon>Clostridia</taxon>
        <taxon>Lachnospirales</taxon>
        <taxon>Lachnospiraceae</taxon>
        <taxon>Petralouisia</taxon>
    </lineage>
</organism>
<proteinExistence type="predicted"/>
<dbReference type="EMBL" id="SRYA01000019">
    <property type="protein sequence ID" value="TGY96194.1"/>
    <property type="molecule type" value="Genomic_DNA"/>
</dbReference>
<evidence type="ECO:0000313" key="2">
    <source>
        <dbReference type="Proteomes" id="UP000304953"/>
    </source>
</evidence>
<protein>
    <submittedName>
        <fullName evidence="1">FMN-binding protein</fullName>
    </submittedName>
</protein>
<dbReference type="Proteomes" id="UP000304953">
    <property type="component" value="Unassembled WGS sequence"/>
</dbReference>
<reference evidence="1" key="1">
    <citation type="submission" date="2019-04" db="EMBL/GenBank/DDBJ databases">
        <title>Microbes associate with the intestines of laboratory mice.</title>
        <authorList>
            <person name="Navarre W."/>
            <person name="Wong E."/>
            <person name="Huang K."/>
            <person name="Tropini C."/>
            <person name="Ng K."/>
            <person name="Yu B."/>
        </authorList>
    </citation>
    <scope>NUCLEOTIDE SEQUENCE</scope>
    <source>
        <strain evidence="1">NM01_1-7b</strain>
    </source>
</reference>
<keyword evidence="2" id="KW-1185">Reference proteome</keyword>
<accession>A0AC61RWJ6</accession>
<comment type="caution">
    <text evidence="1">The sequence shown here is derived from an EMBL/GenBank/DDBJ whole genome shotgun (WGS) entry which is preliminary data.</text>
</comment>
<evidence type="ECO:0000313" key="1">
    <source>
        <dbReference type="EMBL" id="TGY96194.1"/>
    </source>
</evidence>
<gene>
    <name evidence="1" type="ORF">E5329_11160</name>
</gene>
<name>A0AC61RWJ6_9FIRM</name>
<sequence length="169" mass="18550">MRICKKRINSVIIVVLFHAAFILGAVYLKKVAEYKRVVKETAFDEIDVANVSDGINIGEYDVNFIYAKVKVTVENGKIVSVNILEHRHERGKAAETVIEKIIEEQKIDVDAISGATNSSIVIKKAVENALIGELSAQNTAVDDSCGSDSDNGRLRPPVCCKYGVRLSQD</sequence>